<evidence type="ECO:0000256" key="13">
    <source>
        <dbReference type="RuleBase" id="RU000688"/>
    </source>
</evidence>
<evidence type="ECO:0000256" key="1">
    <source>
        <dbReference type="ARBA" id="ARBA00004651"/>
    </source>
</evidence>
<dbReference type="PROSITE" id="PS00237">
    <property type="entry name" value="G_PROTEIN_RECEP_F1_1"/>
    <property type="match status" value="1"/>
</dbReference>
<dbReference type="AlphaFoldDB" id="A0A6P4ZZF4"/>
<dbReference type="GO" id="GO:0007218">
    <property type="term" value="P:neuropeptide signaling pathway"/>
    <property type="evidence" value="ECO:0007669"/>
    <property type="project" value="InterPro"/>
</dbReference>
<gene>
    <name evidence="17" type="primary">LOC109481323</name>
</gene>
<name>A0A6P4ZZF4_BRABE</name>
<dbReference type="PANTHER" id="PTHR24229">
    <property type="entry name" value="NEUROPEPTIDES RECEPTOR"/>
    <property type="match status" value="1"/>
</dbReference>
<protein>
    <submittedName>
        <fullName evidence="17">Somatostatin receptor type 2-like</fullName>
    </submittedName>
</protein>
<feature type="transmembrane region" description="Helical" evidence="14">
    <location>
        <begin position="66"/>
        <end position="90"/>
    </location>
</feature>
<dbReference type="GeneID" id="109481323"/>
<keyword evidence="6 14" id="KW-0472">Membrane</keyword>
<evidence type="ECO:0000256" key="3">
    <source>
        <dbReference type="ARBA" id="ARBA00022692"/>
    </source>
</evidence>
<feature type="transmembrane region" description="Helical" evidence="14">
    <location>
        <begin position="143"/>
        <end position="163"/>
    </location>
</feature>
<organism evidence="16 17">
    <name type="scientific">Branchiostoma belcheri</name>
    <name type="common">Amphioxus</name>
    <dbReference type="NCBI Taxonomy" id="7741"/>
    <lineage>
        <taxon>Eukaryota</taxon>
        <taxon>Metazoa</taxon>
        <taxon>Chordata</taxon>
        <taxon>Cephalochordata</taxon>
        <taxon>Leptocardii</taxon>
        <taxon>Amphioxiformes</taxon>
        <taxon>Branchiostomatidae</taxon>
        <taxon>Branchiostoma</taxon>
    </lineage>
</organism>
<dbReference type="GO" id="GO:0005886">
    <property type="term" value="C:plasma membrane"/>
    <property type="evidence" value="ECO:0007669"/>
    <property type="project" value="UniProtKB-SubCell"/>
</dbReference>
<dbReference type="Gene3D" id="1.20.1070.10">
    <property type="entry name" value="Rhodopsin 7-helix transmembrane proteins"/>
    <property type="match status" value="1"/>
</dbReference>
<keyword evidence="16" id="KW-1185">Reference proteome</keyword>
<evidence type="ECO:0000256" key="11">
    <source>
        <dbReference type="ARBA" id="ARBA00023224"/>
    </source>
</evidence>
<keyword evidence="3 13" id="KW-0812">Transmembrane</keyword>
<dbReference type="OrthoDB" id="6076970at2759"/>
<dbReference type="CDD" id="cd14970">
    <property type="entry name" value="7tmA_Opioid_R-like"/>
    <property type="match status" value="1"/>
</dbReference>
<dbReference type="GO" id="GO:0042923">
    <property type="term" value="F:neuropeptide binding"/>
    <property type="evidence" value="ECO:0007669"/>
    <property type="project" value="TreeGrafter"/>
</dbReference>
<evidence type="ECO:0000313" key="16">
    <source>
        <dbReference type="Proteomes" id="UP000515135"/>
    </source>
</evidence>
<dbReference type="PROSITE" id="PS50262">
    <property type="entry name" value="G_PROTEIN_RECEP_F1_2"/>
    <property type="match status" value="1"/>
</dbReference>
<dbReference type="InterPro" id="IPR017452">
    <property type="entry name" value="GPCR_Rhodpsn_7TM"/>
</dbReference>
<feature type="transmembrane region" description="Helical" evidence="14">
    <location>
        <begin position="34"/>
        <end position="54"/>
    </location>
</feature>
<evidence type="ECO:0000256" key="5">
    <source>
        <dbReference type="ARBA" id="ARBA00023040"/>
    </source>
</evidence>
<evidence type="ECO:0000256" key="9">
    <source>
        <dbReference type="ARBA" id="ARBA00023170"/>
    </source>
</evidence>
<comment type="subcellular location">
    <subcellularLocation>
        <location evidence="1">Cell membrane</location>
        <topology evidence="1">Multi-pass membrane protein</topology>
    </subcellularLocation>
</comment>
<keyword evidence="10" id="KW-0325">Glycoprotein</keyword>
<keyword evidence="4 14" id="KW-1133">Transmembrane helix</keyword>
<dbReference type="GO" id="GO:0030273">
    <property type="term" value="F:melanin-concentrating hormone receptor activity"/>
    <property type="evidence" value="ECO:0007669"/>
    <property type="project" value="InterPro"/>
</dbReference>
<keyword evidence="5 13" id="KW-0297">G-protein coupled receptor</keyword>
<dbReference type="FunFam" id="1.20.1070.10:FF:000060">
    <property type="entry name" value="Somatostatin receptor type 1"/>
    <property type="match status" value="1"/>
</dbReference>
<keyword evidence="9 13" id="KW-0675">Receptor</keyword>
<evidence type="ECO:0000313" key="17">
    <source>
        <dbReference type="RefSeq" id="XP_019639414.1"/>
    </source>
</evidence>
<dbReference type="GO" id="GO:0043005">
    <property type="term" value="C:neuron projection"/>
    <property type="evidence" value="ECO:0007669"/>
    <property type="project" value="TreeGrafter"/>
</dbReference>
<dbReference type="PRINTS" id="PR00237">
    <property type="entry name" value="GPCRRHODOPSN"/>
</dbReference>
<dbReference type="InterPro" id="IPR000276">
    <property type="entry name" value="GPCR_Rhodpsn"/>
</dbReference>
<comment type="similarity">
    <text evidence="13">Belongs to the G-protein coupled receptor 1 family.</text>
</comment>
<dbReference type="RefSeq" id="XP_019639414.1">
    <property type="nucleotide sequence ID" value="XM_019783855.1"/>
</dbReference>
<evidence type="ECO:0000256" key="6">
    <source>
        <dbReference type="ARBA" id="ARBA00023136"/>
    </source>
</evidence>
<evidence type="ECO:0000256" key="14">
    <source>
        <dbReference type="SAM" id="Phobius"/>
    </source>
</evidence>
<keyword evidence="11 13" id="KW-0807">Transducer</keyword>
<accession>A0A6P4ZZF4</accession>
<keyword evidence="12" id="KW-0449">Lipoprotein</keyword>
<dbReference type="PANTHER" id="PTHR24229:SF112">
    <property type="entry name" value="CHEMOKINE-LIKE RECEPTOR 1"/>
    <property type="match status" value="1"/>
</dbReference>
<evidence type="ECO:0000259" key="15">
    <source>
        <dbReference type="PROSITE" id="PS50262"/>
    </source>
</evidence>
<keyword evidence="7" id="KW-0564">Palmitate</keyword>
<sequence length="373" mass="41593">MTIADFPFANETDPEKETLVLASDIITKIVAPSVYGVEIFAGLLGNALVMYMLLGFTKMKDSTHYYILNLAVADTLFMLGVPFISISSAMERWVFGQAMCKIVMSMDAMNMFTTVFNLAVLSVDRYLAIVCSTSHPELRQPKVAAAVSLSVWFTAILLSIPVMTASENVLTEHGHYVCILNWPASEAMFRHKVFTSYTFVVGFLVPFGIIITSYLLVIRHLKSSTSEHAAVSRVSVRMRTKVTKTVTAMVATFAVCRLPFHVCQLVLLASEPRPTLGTLVMFHLAMVMSYANSCVNPVLYVFTSQKFRDSFRAALRLSGRRARQEYGRRQREGLAAAARNRQLGGNGFLQEERCEVNITMLPYSTPERLETTV</sequence>
<feature type="transmembrane region" description="Helical" evidence="14">
    <location>
        <begin position="102"/>
        <end position="123"/>
    </location>
</feature>
<evidence type="ECO:0000256" key="4">
    <source>
        <dbReference type="ARBA" id="ARBA00022989"/>
    </source>
</evidence>
<dbReference type="Pfam" id="PF00001">
    <property type="entry name" value="7tm_1"/>
    <property type="match status" value="1"/>
</dbReference>
<dbReference type="SUPFAM" id="SSF81321">
    <property type="entry name" value="Family A G protein-coupled receptor-like"/>
    <property type="match status" value="1"/>
</dbReference>
<evidence type="ECO:0000256" key="12">
    <source>
        <dbReference type="ARBA" id="ARBA00023288"/>
    </source>
</evidence>
<evidence type="ECO:0000256" key="8">
    <source>
        <dbReference type="ARBA" id="ARBA00023157"/>
    </source>
</evidence>
<dbReference type="InterPro" id="IPR004047">
    <property type="entry name" value="MCHR1"/>
</dbReference>
<feature type="domain" description="G-protein coupled receptors family 1 profile" evidence="15">
    <location>
        <begin position="45"/>
        <end position="300"/>
    </location>
</feature>
<reference evidence="17" key="1">
    <citation type="submission" date="2025-08" db="UniProtKB">
        <authorList>
            <consortium name="RefSeq"/>
        </authorList>
    </citation>
    <scope>IDENTIFICATION</scope>
    <source>
        <tissue evidence="17">Gonad</tissue>
    </source>
</reference>
<keyword evidence="8" id="KW-1015">Disulfide bond</keyword>
<dbReference type="KEGG" id="bbel:109481323"/>
<evidence type="ECO:0000256" key="10">
    <source>
        <dbReference type="ARBA" id="ARBA00023180"/>
    </source>
</evidence>
<evidence type="ECO:0000256" key="7">
    <source>
        <dbReference type="ARBA" id="ARBA00023139"/>
    </source>
</evidence>
<dbReference type="PRINTS" id="PR01507">
    <property type="entry name" value="MCH1RECEPTOR"/>
</dbReference>
<dbReference type="Proteomes" id="UP000515135">
    <property type="component" value="Unplaced"/>
</dbReference>
<feature type="transmembrane region" description="Helical" evidence="14">
    <location>
        <begin position="280"/>
        <end position="302"/>
    </location>
</feature>
<evidence type="ECO:0000256" key="2">
    <source>
        <dbReference type="ARBA" id="ARBA00022475"/>
    </source>
</evidence>
<feature type="transmembrane region" description="Helical" evidence="14">
    <location>
        <begin position="197"/>
        <end position="217"/>
    </location>
</feature>
<feature type="transmembrane region" description="Helical" evidence="14">
    <location>
        <begin position="246"/>
        <end position="268"/>
    </location>
</feature>
<proteinExistence type="inferred from homology"/>
<keyword evidence="2" id="KW-1003">Cell membrane</keyword>